<feature type="domain" description="PGG" evidence="2">
    <location>
        <begin position="19"/>
        <end position="132"/>
    </location>
</feature>
<reference evidence="3" key="1">
    <citation type="journal article" date="2017" name="Nature">
        <title>The sunflower genome provides insights into oil metabolism, flowering and Asterid evolution.</title>
        <authorList>
            <person name="Badouin H."/>
            <person name="Gouzy J."/>
            <person name="Grassa C.J."/>
            <person name="Murat F."/>
            <person name="Staton S.E."/>
            <person name="Cottret L."/>
            <person name="Lelandais-Briere C."/>
            <person name="Owens G.L."/>
            <person name="Carrere S."/>
            <person name="Mayjonade B."/>
            <person name="Legrand L."/>
            <person name="Gill N."/>
            <person name="Kane N.C."/>
            <person name="Bowers J.E."/>
            <person name="Hubner S."/>
            <person name="Bellec A."/>
            <person name="Berard A."/>
            <person name="Berges H."/>
            <person name="Blanchet N."/>
            <person name="Boniface M.C."/>
            <person name="Brunel D."/>
            <person name="Catrice O."/>
            <person name="Chaidir N."/>
            <person name="Claudel C."/>
            <person name="Donnadieu C."/>
            <person name="Faraut T."/>
            <person name="Fievet G."/>
            <person name="Helmstetter N."/>
            <person name="King M."/>
            <person name="Knapp S.J."/>
            <person name="Lai Z."/>
            <person name="Le Paslier M.C."/>
            <person name="Lippi Y."/>
            <person name="Lorenzon L."/>
            <person name="Mandel J.R."/>
            <person name="Marage G."/>
            <person name="Marchand G."/>
            <person name="Marquand E."/>
            <person name="Bret-Mestries E."/>
            <person name="Morien E."/>
            <person name="Nambeesan S."/>
            <person name="Nguyen T."/>
            <person name="Pegot-Espagnet P."/>
            <person name="Pouilly N."/>
            <person name="Raftis F."/>
            <person name="Sallet E."/>
            <person name="Schiex T."/>
            <person name="Thomas J."/>
            <person name="Vandecasteele C."/>
            <person name="Vares D."/>
            <person name="Vear F."/>
            <person name="Vautrin S."/>
            <person name="Crespi M."/>
            <person name="Mangin B."/>
            <person name="Burke J.M."/>
            <person name="Salse J."/>
            <person name="Munos S."/>
            <person name="Vincourt P."/>
            <person name="Rieseberg L.H."/>
            <person name="Langlade N.B."/>
        </authorList>
    </citation>
    <scope>NUCLEOTIDE SEQUENCE</scope>
    <source>
        <tissue evidence="3">Leaves</tissue>
    </source>
</reference>
<protein>
    <submittedName>
        <fullName evidence="3">PGG domain-containing protein</fullName>
    </submittedName>
</protein>
<keyword evidence="1" id="KW-1133">Transmembrane helix</keyword>
<dbReference type="Gramene" id="mRNA:HanXRQr2_Chr05g0217201">
    <property type="protein sequence ID" value="CDS:HanXRQr2_Chr05g0217201.1"/>
    <property type="gene ID" value="HanXRQr2_Chr05g0217201"/>
</dbReference>
<evidence type="ECO:0000313" key="5">
    <source>
        <dbReference type="EMBL" id="KAF5806082.1"/>
    </source>
</evidence>
<feature type="transmembrane region" description="Helical" evidence="1">
    <location>
        <begin position="29"/>
        <end position="47"/>
    </location>
</feature>
<evidence type="ECO:0000259" key="2">
    <source>
        <dbReference type="Pfam" id="PF13962"/>
    </source>
</evidence>
<evidence type="ECO:0000313" key="4">
    <source>
        <dbReference type="EMBL" id="KAF5806080.1"/>
    </source>
</evidence>
<reference evidence="3" key="2">
    <citation type="submission" date="2020-06" db="EMBL/GenBank/DDBJ databases">
        <title>Helianthus annuus Genome sequencing and assembly Release 2.</title>
        <authorList>
            <person name="Gouzy J."/>
            <person name="Langlade N."/>
            <person name="Munos S."/>
        </authorList>
    </citation>
    <scope>NUCLEOTIDE SEQUENCE</scope>
    <source>
        <tissue evidence="3">Leaves</tissue>
    </source>
</reference>
<dbReference type="EMBL" id="MNCJ02000320">
    <property type="protein sequence ID" value="KAF5806082.1"/>
    <property type="molecule type" value="Genomic_DNA"/>
</dbReference>
<dbReference type="Pfam" id="PF13962">
    <property type="entry name" value="PGG"/>
    <property type="match status" value="1"/>
</dbReference>
<feature type="transmembrane region" description="Helical" evidence="1">
    <location>
        <begin position="140"/>
        <end position="164"/>
    </location>
</feature>
<gene>
    <name evidence="3" type="ORF">HanXRQr2_Chr05g0217121</name>
    <name evidence="4" type="ORF">HanXRQr2_Chr05g0217141</name>
    <name evidence="5" type="ORF">HanXRQr2_Chr05g0217161</name>
    <name evidence="6" type="ORF">HanXRQr2_Chr05g0217181</name>
    <name evidence="7" type="ORF">HanXRQr2_Chr05g0217201</name>
</gene>
<proteinExistence type="predicted"/>
<dbReference type="EMBL" id="MNCJ02000320">
    <property type="protein sequence ID" value="KAF5806078.1"/>
    <property type="molecule type" value="Genomic_DNA"/>
</dbReference>
<dbReference type="PANTHER" id="PTHR24177">
    <property type="entry name" value="CASKIN"/>
    <property type="match status" value="1"/>
</dbReference>
<dbReference type="Gramene" id="mRNA:HanXRQr2_Chr05g0217121">
    <property type="protein sequence ID" value="CDS:HanXRQr2_Chr05g0217121.1"/>
    <property type="gene ID" value="HanXRQr2_Chr05g0217121"/>
</dbReference>
<dbReference type="PANTHER" id="PTHR24177:SF362">
    <property type="entry name" value="ANKYRIN REPEAT-CONTAINING DOMAIN, PGG DOMAIN PROTEIN-RELATED"/>
    <property type="match status" value="1"/>
</dbReference>
<keyword evidence="1" id="KW-0472">Membrane</keyword>
<dbReference type="InterPro" id="IPR026961">
    <property type="entry name" value="PGG_dom"/>
</dbReference>
<keyword evidence="8" id="KW-1185">Reference proteome</keyword>
<dbReference type="Gramene" id="mRNA:HanXRQr2_Chr05g0217161">
    <property type="protein sequence ID" value="CDS:HanXRQr2_Chr05g0217161.1"/>
    <property type="gene ID" value="HanXRQr2_Chr05g0217161"/>
</dbReference>
<evidence type="ECO:0000256" key="1">
    <source>
        <dbReference type="SAM" id="Phobius"/>
    </source>
</evidence>
<evidence type="ECO:0000313" key="8">
    <source>
        <dbReference type="Proteomes" id="UP000215914"/>
    </source>
</evidence>
<dbReference type="AlphaFoldDB" id="A0A9K3NNY1"/>
<evidence type="ECO:0000313" key="3">
    <source>
        <dbReference type="EMBL" id="KAF5806078.1"/>
    </source>
</evidence>
<dbReference type="EMBL" id="MNCJ02000320">
    <property type="protein sequence ID" value="KAF5806086.1"/>
    <property type="molecule type" value="Genomic_DNA"/>
</dbReference>
<dbReference type="Gramene" id="mRNA:HanXRQr2_Chr05g0217181">
    <property type="protein sequence ID" value="CDS:HanXRQr2_Chr05g0217181.1"/>
    <property type="gene ID" value="HanXRQr2_Chr05g0217181"/>
</dbReference>
<sequence>MTPQDLFTKKHEVLLKDAKKWMTQTATQCMLVTTLIATIVFTGAFTIPGGYNQNKGIPFFRKEPSFIIYAISDAVSLIASSTSVLIFLSILTSNYAEQDFMVWLPTKLVCGLATLLLSIVTMMVAFSASFFILYNKKLEWVPITITCLAGIPVIIFVAVQFSLFKNVFYSAYRSRVLFKPDKHILY</sequence>
<dbReference type="EMBL" id="MNCJ02000320">
    <property type="protein sequence ID" value="KAF5806084.1"/>
    <property type="molecule type" value="Genomic_DNA"/>
</dbReference>
<accession>A0A9K3NNY1</accession>
<dbReference type="Gramene" id="mRNA:HanXRQr2_Chr05g0217141">
    <property type="protein sequence ID" value="CDS:HanXRQr2_Chr05g0217141.1"/>
    <property type="gene ID" value="HanXRQr2_Chr05g0217141"/>
</dbReference>
<evidence type="ECO:0000313" key="7">
    <source>
        <dbReference type="EMBL" id="KAF5806086.1"/>
    </source>
</evidence>
<name>A0A9K3NNY1_HELAN</name>
<organism evidence="3 8">
    <name type="scientific">Helianthus annuus</name>
    <name type="common">Common sunflower</name>
    <dbReference type="NCBI Taxonomy" id="4232"/>
    <lineage>
        <taxon>Eukaryota</taxon>
        <taxon>Viridiplantae</taxon>
        <taxon>Streptophyta</taxon>
        <taxon>Embryophyta</taxon>
        <taxon>Tracheophyta</taxon>
        <taxon>Spermatophyta</taxon>
        <taxon>Magnoliopsida</taxon>
        <taxon>eudicotyledons</taxon>
        <taxon>Gunneridae</taxon>
        <taxon>Pentapetalae</taxon>
        <taxon>asterids</taxon>
        <taxon>campanulids</taxon>
        <taxon>Asterales</taxon>
        <taxon>Asteraceae</taxon>
        <taxon>Asteroideae</taxon>
        <taxon>Heliantheae alliance</taxon>
        <taxon>Heliantheae</taxon>
        <taxon>Helianthus</taxon>
    </lineage>
</organism>
<feature type="transmembrane region" description="Helical" evidence="1">
    <location>
        <begin position="112"/>
        <end position="134"/>
    </location>
</feature>
<feature type="transmembrane region" description="Helical" evidence="1">
    <location>
        <begin position="67"/>
        <end position="91"/>
    </location>
</feature>
<dbReference type="EMBL" id="MNCJ02000320">
    <property type="protein sequence ID" value="KAF5806080.1"/>
    <property type="molecule type" value="Genomic_DNA"/>
</dbReference>
<keyword evidence="1" id="KW-0812">Transmembrane</keyword>
<comment type="caution">
    <text evidence="3">The sequence shown here is derived from an EMBL/GenBank/DDBJ whole genome shotgun (WGS) entry which is preliminary data.</text>
</comment>
<evidence type="ECO:0000313" key="6">
    <source>
        <dbReference type="EMBL" id="KAF5806084.1"/>
    </source>
</evidence>
<dbReference type="Proteomes" id="UP000215914">
    <property type="component" value="Unassembled WGS sequence"/>
</dbReference>